<evidence type="ECO:0000313" key="1">
    <source>
        <dbReference type="EMBL" id="MEN2785419.1"/>
    </source>
</evidence>
<comment type="caution">
    <text evidence="1">The sequence shown here is derived from an EMBL/GenBank/DDBJ whole genome shotgun (WGS) entry which is preliminary data.</text>
</comment>
<keyword evidence="2" id="KW-1185">Reference proteome</keyword>
<proteinExistence type="predicted"/>
<dbReference type="EMBL" id="JBDIMF010000001">
    <property type="protein sequence ID" value="MEN2785419.1"/>
    <property type="molecule type" value="Genomic_DNA"/>
</dbReference>
<dbReference type="RefSeq" id="WP_345862896.1">
    <property type="nucleotide sequence ID" value="NZ_JBDIMF010000001.1"/>
</dbReference>
<name>A0ABU9XSQ6_9SPHN</name>
<dbReference type="Proteomes" id="UP001404104">
    <property type="component" value="Unassembled WGS sequence"/>
</dbReference>
<organism evidence="1 2">
    <name type="scientific">Sphingomonas qilianensis</name>
    <dbReference type="NCBI Taxonomy" id="1736690"/>
    <lineage>
        <taxon>Bacteria</taxon>
        <taxon>Pseudomonadati</taxon>
        <taxon>Pseudomonadota</taxon>
        <taxon>Alphaproteobacteria</taxon>
        <taxon>Sphingomonadales</taxon>
        <taxon>Sphingomonadaceae</taxon>
        <taxon>Sphingomonas</taxon>
    </lineage>
</organism>
<gene>
    <name evidence="1" type="ORF">ABC969_03170</name>
</gene>
<accession>A0ABU9XSQ6</accession>
<sequence length="40" mass="4318">MVSPLRPDAGPQTCGSMIVSVDHPAFTSLYKRAEPMRLAS</sequence>
<protein>
    <submittedName>
        <fullName evidence="1">Uncharacterized protein</fullName>
    </submittedName>
</protein>
<evidence type="ECO:0000313" key="2">
    <source>
        <dbReference type="Proteomes" id="UP001404104"/>
    </source>
</evidence>
<reference evidence="1 2" key="1">
    <citation type="submission" date="2024-05" db="EMBL/GenBank/DDBJ databases">
        <authorList>
            <person name="Liu Q."/>
            <person name="Xin Y.-H."/>
        </authorList>
    </citation>
    <scope>NUCLEOTIDE SEQUENCE [LARGE SCALE GENOMIC DNA]</scope>
    <source>
        <strain evidence="1 2">CGMCC 1.15349</strain>
    </source>
</reference>